<evidence type="ECO:0000256" key="2">
    <source>
        <dbReference type="SAM" id="Phobius"/>
    </source>
</evidence>
<dbReference type="Gene3D" id="3.40.50.1820">
    <property type="entry name" value="alpha/beta hydrolase"/>
    <property type="match status" value="1"/>
</dbReference>
<evidence type="ECO:0000313" key="5">
    <source>
        <dbReference type="Proteomes" id="UP000679629"/>
    </source>
</evidence>
<dbReference type="SUPFAM" id="SSF53474">
    <property type="entry name" value="alpha/beta-Hydrolases"/>
    <property type="match status" value="1"/>
</dbReference>
<name>A0ABX8FSZ8_9ACTN</name>
<keyword evidence="4" id="KW-0378">Hydrolase</keyword>
<dbReference type="Proteomes" id="UP000679629">
    <property type="component" value="Chromosome"/>
</dbReference>
<evidence type="ECO:0000256" key="1">
    <source>
        <dbReference type="SAM" id="MobiDB-lite"/>
    </source>
</evidence>
<evidence type="ECO:0000259" key="3">
    <source>
        <dbReference type="Pfam" id="PF06259"/>
    </source>
</evidence>
<protein>
    <submittedName>
        <fullName evidence="4">Alpha/beta hydrolase family protein</fullName>
    </submittedName>
</protein>
<keyword evidence="2" id="KW-1133">Transmembrane helix</keyword>
<feature type="region of interest" description="Disordered" evidence="1">
    <location>
        <begin position="1"/>
        <end position="50"/>
    </location>
</feature>
<dbReference type="InterPro" id="IPR010427">
    <property type="entry name" value="DUF1023"/>
</dbReference>
<dbReference type="GO" id="GO:0016787">
    <property type="term" value="F:hydrolase activity"/>
    <property type="evidence" value="ECO:0007669"/>
    <property type="project" value="UniProtKB-KW"/>
</dbReference>
<evidence type="ECO:0000313" key="4">
    <source>
        <dbReference type="EMBL" id="QWB24137.1"/>
    </source>
</evidence>
<keyword evidence="2" id="KW-0812">Transmembrane</keyword>
<dbReference type="Pfam" id="PF06259">
    <property type="entry name" value="Abhydrolase_8"/>
    <property type="match status" value="1"/>
</dbReference>
<feature type="domain" description="DUF1023" evidence="3">
    <location>
        <begin position="140"/>
        <end position="309"/>
    </location>
</feature>
<feature type="compositionally biased region" description="Basic and acidic residues" evidence="1">
    <location>
        <begin position="7"/>
        <end position="39"/>
    </location>
</feature>
<keyword evidence="5" id="KW-1185">Reference proteome</keyword>
<accession>A0ABX8FSZ8</accession>
<sequence>MGSASRYRRDGSRDGSREGGRGDGGRSDGGRGDGGRSDGDAGGNRPGLRRRRGRWRRAVLAALVTGAVVLPLSGAARPEIPAPAPASLAPLNASTLDEAYAANRANAASAARMAAGRHERARAATDRSLAAPARHLLAFDGRGPGQVTEVLGDLARADRIAVLVPGSDTSLDTYGRFHAAAAALHRQLVRKAPAGTRTAVVAWLGYETPGTVSTTVTTTGRAEQAAPRLRALVSDLRAIAGDGPRISLLCHSYGSVVCGRAAAGLAVDDLALVGSPGTGADTAAGLRTRARVWAALGGDDWVANVPHVSADLFGTTVGFGTDPVSPAFGARVFAAGDGGHSDYFRPGTTSLANLTRIVLGETEAVTHD</sequence>
<organism evidence="4 5">
    <name type="scientific">Streptomyces koelreuteriae</name>
    <dbReference type="NCBI Taxonomy" id="2838015"/>
    <lineage>
        <taxon>Bacteria</taxon>
        <taxon>Bacillati</taxon>
        <taxon>Actinomycetota</taxon>
        <taxon>Actinomycetes</taxon>
        <taxon>Kitasatosporales</taxon>
        <taxon>Streptomycetaceae</taxon>
        <taxon>Streptomyces</taxon>
    </lineage>
</organism>
<gene>
    <name evidence="4" type="ORF">KJK29_16875</name>
</gene>
<feature type="transmembrane region" description="Helical" evidence="2">
    <location>
        <begin position="58"/>
        <end position="76"/>
    </location>
</feature>
<dbReference type="InterPro" id="IPR029058">
    <property type="entry name" value="AB_hydrolase_fold"/>
</dbReference>
<reference evidence="5" key="1">
    <citation type="submission" date="2021-05" db="EMBL/GenBank/DDBJ databases">
        <title>Direct Submission.</title>
        <authorList>
            <person name="Li K."/>
            <person name="Gao J."/>
        </authorList>
    </citation>
    <scope>NUCLEOTIDE SEQUENCE [LARGE SCALE GENOMIC DNA]</scope>
    <source>
        <strain evidence="5">MG62</strain>
    </source>
</reference>
<dbReference type="RefSeq" id="WP_215119990.1">
    <property type="nucleotide sequence ID" value="NZ_CP075896.1"/>
</dbReference>
<keyword evidence="2" id="KW-0472">Membrane</keyword>
<dbReference type="EMBL" id="CP075896">
    <property type="protein sequence ID" value="QWB24137.1"/>
    <property type="molecule type" value="Genomic_DNA"/>
</dbReference>
<proteinExistence type="predicted"/>